<feature type="domain" description="Enoyl reductase (ER)" evidence="2">
    <location>
        <begin position="44"/>
        <end position="365"/>
    </location>
</feature>
<dbReference type="Pfam" id="PF08240">
    <property type="entry name" value="ADH_N"/>
    <property type="match status" value="1"/>
</dbReference>
<dbReference type="STRING" id="1661398.A0A482VTF7"/>
<accession>A0A482VTF7</accession>
<dbReference type="SUPFAM" id="SSF50129">
    <property type="entry name" value="GroES-like"/>
    <property type="match status" value="1"/>
</dbReference>
<keyword evidence="1" id="KW-0812">Transmembrane</keyword>
<dbReference type="InterPro" id="IPR036291">
    <property type="entry name" value="NAD(P)-bd_dom_sf"/>
</dbReference>
<dbReference type="EMBL" id="QDEB01068450">
    <property type="protein sequence ID" value="RZC35709.1"/>
    <property type="molecule type" value="Genomic_DNA"/>
</dbReference>
<evidence type="ECO:0000259" key="2">
    <source>
        <dbReference type="SMART" id="SM00829"/>
    </source>
</evidence>
<evidence type="ECO:0000256" key="1">
    <source>
        <dbReference type="SAM" id="Phobius"/>
    </source>
</evidence>
<dbReference type="Proteomes" id="UP000292052">
    <property type="component" value="Unassembled WGS sequence"/>
</dbReference>
<dbReference type="AlphaFoldDB" id="A0A482VTF7"/>
<keyword evidence="1" id="KW-1133">Transmembrane helix</keyword>
<name>A0A482VTF7_ASBVE</name>
<dbReference type="InterPro" id="IPR020843">
    <property type="entry name" value="ER"/>
</dbReference>
<dbReference type="InterPro" id="IPR013154">
    <property type="entry name" value="ADH-like_N"/>
</dbReference>
<feature type="transmembrane region" description="Helical" evidence="1">
    <location>
        <begin position="166"/>
        <end position="182"/>
    </location>
</feature>
<dbReference type="SMART" id="SM00829">
    <property type="entry name" value="PKS_ER"/>
    <property type="match status" value="1"/>
</dbReference>
<reference evidence="3 4" key="1">
    <citation type="submission" date="2017-03" db="EMBL/GenBank/DDBJ databases">
        <title>Genome of the blue death feigning beetle - Asbolus verrucosus.</title>
        <authorList>
            <person name="Rider S.D."/>
        </authorList>
    </citation>
    <scope>NUCLEOTIDE SEQUENCE [LARGE SCALE GENOMIC DNA]</scope>
    <source>
        <strain evidence="3">Butters</strain>
        <tissue evidence="3">Head and leg muscle</tissue>
    </source>
</reference>
<dbReference type="GO" id="GO:0005739">
    <property type="term" value="C:mitochondrion"/>
    <property type="evidence" value="ECO:0007669"/>
    <property type="project" value="TreeGrafter"/>
</dbReference>
<feature type="transmembrane region" description="Helical" evidence="1">
    <location>
        <begin position="194"/>
        <end position="211"/>
    </location>
</feature>
<dbReference type="InterPro" id="IPR050700">
    <property type="entry name" value="YIM1/Zinc_Alcohol_DH_Fams"/>
</dbReference>
<comment type="caution">
    <text evidence="3">The sequence shown here is derived from an EMBL/GenBank/DDBJ whole genome shotgun (WGS) entry which is preliminary data.</text>
</comment>
<proteinExistence type="predicted"/>
<dbReference type="GO" id="GO:0016491">
    <property type="term" value="F:oxidoreductase activity"/>
    <property type="evidence" value="ECO:0007669"/>
    <property type="project" value="InterPro"/>
</dbReference>
<keyword evidence="1" id="KW-0472">Membrane</keyword>
<dbReference type="InterPro" id="IPR011032">
    <property type="entry name" value="GroES-like_sf"/>
</dbReference>
<dbReference type="PANTHER" id="PTHR11695">
    <property type="entry name" value="ALCOHOL DEHYDROGENASE RELATED"/>
    <property type="match status" value="1"/>
</dbReference>
<feature type="transmembrane region" description="Helical" evidence="1">
    <location>
        <begin position="217"/>
        <end position="237"/>
    </location>
</feature>
<keyword evidence="4" id="KW-1185">Reference proteome</keyword>
<evidence type="ECO:0000313" key="3">
    <source>
        <dbReference type="EMBL" id="RZC35709.1"/>
    </source>
</evidence>
<sequence length="367" mass="41169">MFINIANSTFNFFRQGCRKFSSSIPKIKIREENKANAWQVHSYGDIEELQYGAVRIPKIEDPDELLINVEAASVNPIDLLMMGGYGRTLFQIPRKCKMELPLTLGRDFCGTILYKGKEVGDAFNVGDKVYGFIPVHKQGSFSEVAIANKSHICKKPEKLSPVECTSLVYATMTAWSALYLFGNMLFKGGKGTKVLILGASGGVGTAAVQLLKSQGCLVHVMLFHWWNHWGLIIFLIISNQIISKMWKQRANCAKFGYDNVPKTWKFGTYITLNSPLLHNTDKLGLVGGLLSSASTLLSYNLKPPGNQKCLTWGFFVPSSRGLQFIHNLISQGKIRPLIHKEFKFENLPDAFRELKKGHMRGKIVIKF</sequence>
<dbReference type="OrthoDB" id="48317at2759"/>
<organism evidence="3 4">
    <name type="scientific">Asbolus verrucosus</name>
    <name type="common">Desert ironclad beetle</name>
    <dbReference type="NCBI Taxonomy" id="1661398"/>
    <lineage>
        <taxon>Eukaryota</taxon>
        <taxon>Metazoa</taxon>
        <taxon>Ecdysozoa</taxon>
        <taxon>Arthropoda</taxon>
        <taxon>Hexapoda</taxon>
        <taxon>Insecta</taxon>
        <taxon>Pterygota</taxon>
        <taxon>Neoptera</taxon>
        <taxon>Endopterygota</taxon>
        <taxon>Coleoptera</taxon>
        <taxon>Polyphaga</taxon>
        <taxon>Cucujiformia</taxon>
        <taxon>Tenebrionidae</taxon>
        <taxon>Pimeliinae</taxon>
        <taxon>Asbolus</taxon>
    </lineage>
</organism>
<dbReference type="Pfam" id="PF13602">
    <property type="entry name" value="ADH_zinc_N_2"/>
    <property type="match status" value="1"/>
</dbReference>
<protein>
    <submittedName>
        <fullName evidence="3">Reticulon-4-interacting protein 1, mitochondrial-like</fullName>
    </submittedName>
</protein>
<gene>
    <name evidence="3" type="ORF">BDFB_006991</name>
</gene>
<dbReference type="PANTHER" id="PTHR11695:SF294">
    <property type="entry name" value="RETICULON-4-INTERACTING PROTEIN 1, MITOCHONDRIAL"/>
    <property type="match status" value="1"/>
</dbReference>
<dbReference type="Gene3D" id="3.90.180.10">
    <property type="entry name" value="Medium-chain alcohol dehydrogenases, catalytic domain"/>
    <property type="match status" value="2"/>
</dbReference>
<dbReference type="Gene3D" id="3.40.50.720">
    <property type="entry name" value="NAD(P)-binding Rossmann-like Domain"/>
    <property type="match status" value="1"/>
</dbReference>
<dbReference type="SUPFAM" id="SSF51735">
    <property type="entry name" value="NAD(P)-binding Rossmann-fold domains"/>
    <property type="match status" value="1"/>
</dbReference>
<evidence type="ECO:0000313" key="4">
    <source>
        <dbReference type="Proteomes" id="UP000292052"/>
    </source>
</evidence>